<evidence type="ECO:0000256" key="5">
    <source>
        <dbReference type="RuleBase" id="RU362028"/>
    </source>
</evidence>
<dbReference type="SUPFAM" id="SSF55174">
    <property type="entry name" value="Alpha-L RNA-binding motif"/>
    <property type="match status" value="1"/>
</dbReference>
<dbReference type="PROSITE" id="PS01129">
    <property type="entry name" value="PSI_RLU"/>
    <property type="match status" value="1"/>
</dbReference>
<dbReference type="NCBIfam" id="TIGR00005">
    <property type="entry name" value="rluA_subfam"/>
    <property type="match status" value="1"/>
</dbReference>
<evidence type="ECO:0000313" key="9">
    <source>
        <dbReference type="Proteomes" id="UP001185028"/>
    </source>
</evidence>
<evidence type="ECO:0000256" key="1">
    <source>
        <dbReference type="ARBA" id="ARBA00000073"/>
    </source>
</evidence>
<dbReference type="Gene3D" id="3.30.2350.10">
    <property type="entry name" value="Pseudouridine synthase"/>
    <property type="match status" value="1"/>
</dbReference>
<dbReference type="InterPro" id="IPR006224">
    <property type="entry name" value="PsdUridine_synth_RluA-like_CS"/>
</dbReference>
<dbReference type="PANTHER" id="PTHR21600">
    <property type="entry name" value="MITOCHONDRIAL RNA PSEUDOURIDINE SYNTHASE"/>
    <property type="match status" value="1"/>
</dbReference>
<dbReference type="InterPro" id="IPR006145">
    <property type="entry name" value="PsdUridine_synth_RsuA/RluA"/>
</dbReference>
<dbReference type="CDD" id="cd02869">
    <property type="entry name" value="PseudoU_synth_RluA_like"/>
    <property type="match status" value="1"/>
</dbReference>
<evidence type="ECO:0000313" key="8">
    <source>
        <dbReference type="EMBL" id="MDR6245723.1"/>
    </source>
</evidence>
<dbReference type="InterPro" id="IPR050188">
    <property type="entry name" value="RluA_PseudoU_synthase"/>
</dbReference>
<accession>A0ABU1J5G0</accession>
<dbReference type="GO" id="GO:0160140">
    <property type="term" value="F:23S rRNA pseudouridine(1911/1915/1917) synthase activity"/>
    <property type="evidence" value="ECO:0007669"/>
    <property type="project" value="UniProtKB-EC"/>
</dbReference>
<dbReference type="InterPro" id="IPR002942">
    <property type="entry name" value="S4_RNA-bd"/>
</dbReference>
<dbReference type="EC" id="5.4.99.-" evidence="5"/>
<dbReference type="Proteomes" id="UP001185028">
    <property type="component" value="Unassembled WGS sequence"/>
</dbReference>
<evidence type="ECO:0000256" key="2">
    <source>
        <dbReference type="ARBA" id="ARBA00010876"/>
    </source>
</evidence>
<dbReference type="CDD" id="cd00165">
    <property type="entry name" value="S4"/>
    <property type="match status" value="1"/>
</dbReference>
<reference evidence="8 9" key="1">
    <citation type="submission" date="2023-07" db="EMBL/GenBank/DDBJ databases">
        <title>Genomic Encyclopedia of Type Strains, Phase IV (KMG-IV): sequencing the most valuable type-strain genomes for metagenomic binning, comparative biology and taxonomic classification.</title>
        <authorList>
            <person name="Goeker M."/>
        </authorList>
    </citation>
    <scope>NUCLEOTIDE SEQUENCE [LARGE SCALE GENOMIC DNA]</scope>
    <source>
        <strain evidence="8 9">DSM 22170</strain>
    </source>
</reference>
<keyword evidence="4" id="KW-0694">RNA-binding</keyword>
<comment type="caution">
    <text evidence="8">The sequence shown here is derived from an EMBL/GenBank/DDBJ whole genome shotgun (WGS) entry which is preliminary data.</text>
</comment>
<feature type="domain" description="RNA-binding S4" evidence="7">
    <location>
        <begin position="52"/>
        <end position="110"/>
    </location>
</feature>
<name>A0ABU1J5G0_9BACL</name>
<feature type="compositionally biased region" description="Basic and acidic residues" evidence="6">
    <location>
        <begin position="1"/>
        <end position="16"/>
    </location>
</feature>
<evidence type="ECO:0000256" key="6">
    <source>
        <dbReference type="SAM" id="MobiDB-lite"/>
    </source>
</evidence>
<comment type="similarity">
    <text evidence="2 5">Belongs to the pseudouridine synthase RluA family.</text>
</comment>
<dbReference type="InterPro" id="IPR006225">
    <property type="entry name" value="PsdUridine_synth_RluC/D"/>
</dbReference>
<dbReference type="SMART" id="SM00363">
    <property type="entry name" value="S4"/>
    <property type="match status" value="1"/>
</dbReference>
<comment type="function">
    <text evidence="5">Responsible for synthesis of pseudouridine from uracil.</text>
</comment>
<feature type="region of interest" description="Disordered" evidence="6">
    <location>
        <begin position="1"/>
        <end position="33"/>
    </location>
</feature>
<proteinExistence type="inferred from homology"/>
<evidence type="ECO:0000256" key="3">
    <source>
        <dbReference type="ARBA" id="ARBA00023235"/>
    </source>
</evidence>
<dbReference type="SUPFAM" id="SSF55120">
    <property type="entry name" value="Pseudouridine synthase"/>
    <property type="match status" value="1"/>
</dbReference>
<organism evidence="8 9">
    <name type="scientific">Paenibacillus hunanensis</name>
    <dbReference type="NCBI Taxonomy" id="539262"/>
    <lineage>
        <taxon>Bacteria</taxon>
        <taxon>Bacillati</taxon>
        <taxon>Bacillota</taxon>
        <taxon>Bacilli</taxon>
        <taxon>Bacillales</taxon>
        <taxon>Paenibacillaceae</taxon>
        <taxon>Paenibacillus</taxon>
    </lineage>
</organism>
<sequence length="343" mass="38240">MSNHEKEQERTSHVEEQENQLLDSALVDELSDEDDAELETLEWTVDAEDAKARIDKYITDRMPEGISRSQIQGWIADQHVLVNGQPVKANRKLAEGEQVLVRVPGPAATELQPENIPLDIVYEDSDLIVINKPSGMVVHPAAGHYSGTMVNALMYHCTDLSGINGELRPGIVHRIDKDTSGLLMAAKNDKAHASLSAQLKDHSVTRKYIALVHGNVEHDHGTIDAPIGRASQNRKMFTVTEKNGKHAVTHFAVNERFGDFTVVELRLETGRTHQIRVHMKFIDHPLVGDPMYGRVRAKASFVKGQALHAAVLGFVHPTTGEYLEFHAPLPDDMEQELFALRNR</sequence>
<dbReference type="PANTHER" id="PTHR21600:SF44">
    <property type="entry name" value="RIBOSOMAL LARGE SUBUNIT PSEUDOURIDINE SYNTHASE D"/>
    <property type="match status" value="1"/>
</dbReference>
<dbReference type="Pfam" id="PF01479">
    <property type="entry name" value="S4"/>
    <property type="match status" value="1"/>
</dbReference>
<protein>
    <recommendedName>
        <fullName evidence="5">Pseudouridine synthase</fullName>
        <ecNumber evidence="5">5.4.99.-</ecNumber>
    </recommendedName>
</protein>
<dbReference type="InterPro" id="IPR020103">
    <property type="entry name" value="PsdUridine_synth_cat_dom_sf"/>
</dbReference>
<gene>
    <name evidence="8" type="ORF">JOC58_003636</name>
</gene>
<dbReference type="Gene3D" id="3.10.290.10">
    <property type="entry name" value="RNA-binding S4 domain"/>
    <property type="match status" value="1"/>
</dbReference>
<comment type="catalytic activity">
    <reaction evidence="1 5">
        <text>a uridine in RNA = a pseudouridine in RNA</text>
        <dbReference type="Rhea" id="RHEA:48348"/>
        <dbReference type="Rhea" id="RHEA-COMP:12068"/>
        <dbReference type="Rhea" id="RHEA-COMP:12069"/>
        <dbReference type="ChEBI" id="CHEBI:65314"/>
        <dbReference type="ChEBI" id="CHEBI:65315"/>
    </reaction>
</comment>
<dbReference type="Pfam" id="PF00849">
    <property type="entry name" value="PseudoU_synth_2"/>
    <property type="match status" value="1"/>
</dbReference>
<evidence type="ECO:0000256" key="4">
    <source>
        <dbReference type="PROSITE-ProRule" id="PRU00182"/>
    </source>
</evidence>
<dbReference type="EMBL" id="JAVDQH010000017">
    <property type="protein sequence ID" value="MDR6245723.1"/>
    <property type="molecule type" value="Genomic_DNA"/>
</dbReference>
<keyword evidence="9" id="KW-1185">Reference proteome</keyword>
<evidence type="ECO:0000259" key="7">
    <source>
        <dbReference type="SMART" id="SM00363"/>
    </source>
</evidence>
<dbReference type="PROSITE" id="PS50889">
    <property type="entry name" value="S4"/>
    <property type="match status" value="1"/>
</dbReference>
<dbReference type="InterPro" id="IPR036986">
    <property type="entry name" value="S4_RNA-bd_sf"/>
</dbReference>
<keyword evidence="3 5" id="KW-0413">Isomerase</keyword>